<dbReference type="Proteomes" id="UP001168363">
    <property type="component" value="Unassembled WGS sequence"/>
</dbReference>
<organism evidence="1 2">
    <name type="scientific">Nocardioides cremeus</name>
    <dbReference type="NCBI Taxonomy" id="3058044"/>
    <lineage>
        <taxon>Bacteria</taxon>
        <taxon>Bacillati</taxon>
        <taxon>Actinomycetota</taxon>
        <taxon>Actinomycetes</taxon>
        <taxon>Propionibacteriales</taxon>
        <taxon>Nocardioidaceae</taxon>
        <taxon>Nocardioides</taxon>
    </lineage>
</organism>
<accession>A0ABT8TWA1</accession>
<dbReference type="EMBL" id="JAULSC010000301">
    <property type="protein sequence ID" value="MDO3398243.1"/>
    <property type="molecule type" value="Genomic_DNA"/>
</dbReference>
<keyword evidence="2" id="KW-1185">Reference proteome</keyword>
<feature type="non-terminal residue" evidence="1">
    <location>
        <position position="92"/>
    </location>
</feature>
<feature type="non-terminal residue" evidence="1">
    <location>
        <position position="1"/>
    </location>
</feature>
<name>A0ABT8TWA1_9ACTN</name>
<reference evidence="1" key="1">
    <citation type="submission" date="2023-06" db="EMBL/GenBank/DDBJ databases">
        <title>Genome sequence of Nocardioides sp. SOB44.</title>
        <authorList>
            <person name="Zhang G."/>
        </authorList>
    </citation>
    <scope>NUCLEOTIDE SEQUENCE</scope>
    <source>
        <strain evidence="1">SOB44</strain>
    </source>
</reference>
<comment type="caution">
    <text evidence="1">The sequence shown here is derived from an EMBL/GenBank/DDBJ whole genome shotgun (WGS) entry which is preliminary data.</text>
</comment>
<protein>
    <submittedName>
        <fullName evidence="1">Uncharacterized protein</fullName>
    </submittedName>
</protein>
<sequence length="92" mass="10053">LEAMEAIQRVFPCIQEIKNSILRSIQAGKDSESQQMLETNGLELDIMDMLHPGAAPLNGDAWGSMDAQSATSADLGFLVTDDFLNQHYARNG</sequence>
<gene>
    <name evidence="1" type="ORF">QWJ41_21210</name>
</gene>
<evidence type="ECO:0000313" key="2">
    <source>
        <dbReference type="Proteomes" id="UP001168363"/>
    </source>
</evidence>
<dbReference type="RefSeq" id="WP_302710482.1">
    <property type="nucleotide sequence ID" value="NZ_JAULSC010000301.1"/>
</dbReference>
<proteinExistence type="predicted"/>
<evidence type="ECO:0000313" key="1">
    <source>
        <dbReference type="EMBL" id="MDO3398243.1"/>
    </source>
</evidence>